<comment type="caution">
    <text evidence="3">The sequence shown here is derived from an EMBL/GenBank/DDBJ whole genome shotgun (WGS) entry which is preliminary data.</text>
</comment>
<evidence type="ECO:0000313" key="3">
    <source>
        <dbReference type="EMBL" id="KAK7802132.1"/>
    </source>
</evidence>
<dbReference type="GO" id="GO:0016192">
    <property type="term" value="P:vesicle-mediated transport"/>
    <property type="evidence" value="ECO:0007669"/>
    <property type="project" value="InterPro"/>
</dbReference>
<dbReference type="PANTHER" id="PTHR13027">
    <property type="entry name" value="SAND PROTEIN-RELATED"/>
    <property type="match status" value="1"/>
</dbReference>
<evidence type="ECO:0000259" key="2">
    <source>
        <dbReference type="Pfam" id="PF19036"/>
    </source>
</evidence>
<feature type="non-terminal residue" evidence="3">
    <location>
        <position position="1"/>
    </location>
</feature>
<proteinExistence type="inferred from homology"/>
<evidence type="ECO:0000313" key="4">
    <source>
        <dbReference type="Proteomes" id="UP001488838"/>
    </source>
</evidence>
<dbReference type="GO" id="GO:0006623">
    <property type="term" value="P:protein targeting to vacuole"/>
    <property type="evidence" value="ECO:0007669"/>
    <property type="project" value="UniProtKB-UniRule"/>
</dbReference>
<reference evidence="3 4" key="1">
    <citation type="journal article" date="2023" name="bioRxiv">
        <title>Conserved and derived expression patterns and positive selection on dental genes reveal complex evolutionary context of ever-growing rodent molars.</title>
        <authorList>
            <person name="Calamari Z.T."/>
            <person name="Song A."/>
            <person name="Cohen E."/>
            <person name="Akter M."/>
            <person name="Roy R.D."/>
            <person name="Hallikas O."/>
            <person name="Christensen M.M."/>
            <person name="Li P."/>
            <person name="Marangoni P."/>
            <person name="Jernvall J."/>
            <person name="Klein O.D."/>
        </authorList>
    </citation>
    <scope>NUCLEOTIDE SEQUENCE [LARGE SCALE GENOMIC DNA]</scope>
    <source>
        <strain evidence="3">V071</strain>
    </source>
</reference>
<dbReference type="InterPro" id="IPR004353">
    <property type="entry name" value="Mon1"/>
</dbReference>
<dbReference type="Pfam" id="PF19036">
    <property type="entry name" value="Fuz_longin_1"/>
    <property type="match status" value="1"/>
</dbReference>
<dbReference type="PANTHER" id="PTHR13027:SF13">
    <property type="entry name" value="VACUOLAR FUSION PROTEIN MON1 HOMOLOG B"/>
    <property type="match status" value="1"/>
</dbReference>
<dbReference type="EMBL" id="JBBHLL010000475">
    <property type="protein sequence ID" value="KAK7802132.1"/>
    <property type="molecule type" value="Genomic_DNA"/>
</dbReference>
<dbReference type="Proteomes" id="UP001488838">
    <property type="component" value="Unassembled WGS sequence"/>
</dbReference>
<dbReference type="AlphaFoldDB" id="A0AAW0HJ65"/>
<keyword evidence="4" id="KW-1185">Reference proteome</keyword>
<comment type="similarity">
    <text evidence="1">Belongs to the MON1/SAND family.</text>
</comment>
<comment type="function">
    <text evidence="1">Plays an important role in membrane trafficking through the secretory apparatus.</text>
</comment>
<gene>
    <name evidence="3" type="ORF">U0070_008770</name>
</gene>
<name>A0AAW0HJ65_MYOGA</name>
<accession>A0AAW0HJ65</accession>
<protein>
    <recommendedName>
        <fullName evidence="1">Vacuolar fusion protein MON1 homolog</fullName>
    </recommendedName>
</protein>
<feature type="domain" description="FUZ/MON1/HPS1 first Longin" evidence="2">
    <location>
        <begin position="4"/>
        <end position="76"/>
    </location>
</feature>
<dbReference type="InterPro" id="IPR043972">
    <property type="entry name" value="FUZ/MON1/HPS1_longin_1"/>
</dbReference>
<evidence type="ECO:0000256" key="1">
    <source>
        <dbReference type="RuleBase" id="RU367048"/>
    </source>
</evidence>
<organism evidence="3 4">
    <name type="scientific">Myodes glareolus</name>
    <name type="common">Bank vole</name>
    <name type="synonym">Clethrionomys glareolus</name>
    <dbReference type="NCBI Taxonomy" id="447135"/>
    <lineage>
        <taxon>Eukaryota</taxon>
        <taxon>Metazoa</taxon>
        <taxon>Chordata</taxon>
        <taxon>Craniata</taxon>
        <taxon>Vertebrata</taxon>
        <taxon>Euteleostomi</taxon>
        <taxon>Mammalia</taxon>
        <taxon>Eutheria</taxon>
        <taxon>Euarchontoglires</taxon>
        <taxon>Glires</taxon>
        <taxon>Rodentia</taxon>
        <taxon>Myomorpha</taxon>
        <taxon>Muroidea</taxon>
        <taxon>Cricetidae</taxon>
        <taxon>Arvicolinae</taxon>
        <taxon>Myodes</taxon>
    </lineage>
</organism>
<sequence length="82" mass="9086">SARDAIQAIYAENHKLVFLQQGPLVLGVVSLTQQSAAVSGQTVSTLTHASMARIFAHKKNYDLRRLLVDSEHILDWLLDSVE</sequence>
<dbReference type="GO" id="GO:0035658">
    <property type="term" value="C:Mon1-Ccz1 complex"/>
    <property type="evidence" value="ECO:0007669"/>
    <property type="project" value="TreeGrafter"/>
</dbReference>